<dbReference type="PANTHER" id="PTHR26454">
    <property type="entry name" value="OLFACTORY RECEPTOR"/>
    <property type="match status" value="1"/>
</dbReference>
<keyword evidence="3 13" id="KW-1003">Cell membrane</keyword>
<dbReference type="InterPro" id="IPR047132">
    <property type="entry name" value="Olfact_rcpt_6C-like"/>
</dbReference>
<evidence type="ECO:0000256" key="10">
    <source>
        <dbReference type="ARBA" id="ARBA00023170"/>
    </source>
</evidence>
<feature type="transmembrane region" description="Helical" evidence="13">
    <location>
        <begin position="253"/>
        <end position="273"/>
    </location>
</feature>
<evidence type="ECO:0000256" key="12">
    <source>
        <dbReference type="RuleBase" id="RU000688"/>
    </source>
</evidence>
<evidence type="ECO:0000256" key="7">
    <source>
        <dbReference type="ARBA" id="ARBA00022989"/>
    </source>
</evidence>
<keyword evidence="8 12" id="KW-0297">G-protein coupled receptor</keyword>
<dbReference type="Ensembl" id="ENSCWAT00000012325.1">
    <property type="protein sequence ID" value="ENSCWAP00000011320.1"/>
    <property type="gene ID" value="ENSCWAG00000008854.1"/>
</dbReference>
<protein>
    <recommendedName>
        <fullName evidence="13">Olfactory receptor</fullName>
    </recommendedName>
</protein>
<name>A0A8C3YGV9_9CETA</name>
<dbReference type="PROSITE" id="PS00237">
    <property type="entry name" value="G_PROTEIN_RECEP_F1_1"/>
    <property type="match status" value="1"/>
</dbReference>
<evidence type="ECO:0000256" key="11">
    <source>
        <dbReference type="ARBA" id="ARBA00023224"/>
    </source>
</evidence>
<comment type="subcellular location">
    <subcellularLocation>
        <location evidence="2 13">Cell membrane</location>
        <topology evidence="2 13">Multi-pass membrane protein</topology>
    </subcellularLocation>
</comment>
<keyword evidence="6 13" id="KW-0552">Olfaction</keyword>
<proteinExistence type="inferred from homology"/>
<keyword evidence="4 13" id="KW-0716">Sensory transduction</keyword>
<sequence>FLYLKVHFLSIFLSVMRNRTITAFILLGQTDDPELQVLIFIFLFVAYMLSLTGNLTIITLTFVDSHLKTPMYFSLKNFSFLEISFISSCIPRYLYSIATDKTISYNACAAQLFLVILFGATEFFLLATMSYDRYVAICKPLHYATIMNSRVCGWLVICCWTASWLVIFPPLCLGLNLEFCDCNIIDHFVCDASPMLKISCSDTWFIEELAVALAVLTDIMTFLCVVMSYVYIIKTIIKFPSAQQKMKAFSTCSSHLIVVSITYGSCIFIYVKASAKDDVAINKCVSVLTTSVALMVNPFIYTLRNKQVKQALTDLIKRISLISKKQC</sequence>
<evidence type="ECO:0000256" key="1">
    <source>
        <dbReference type="ARBA" id="ARBA00003929"/>
    </source>
</evidence>
<evidence type="ECO:0000256" key="2">
    <source>
        <dbReference type="ARBA" id="ARBA00004651"/>
    </source>
</evidence>
<evidence type="ECO:0000313" key="15">
    <source>
        <dbReference type="Ensembl" id="ENSCWAP00000011320.1"/>
    </source>
</evidence>
<dbReference type="Proteomes" id="UP000694540">
    <property type="component" value="Unplaced"/>
</dbReference>
<dbReference type="PANTHER" id="PTHR26454:SF55">
    <property type="entry name" value="OLFACTORY RECEPTOR"/>
    <property type="match status" value="1"/>
</dbReference>
<feature type="transmembrane region" description="Helical" evidence="13">
    <location>
        <begin position="209"/>
        <end position="232"/>
    </location>
</feature>
<keyword evidence="16" id="KW-1185">Reference proteome</keyword>
<dbReference type="InterPro" id="IPR000725">
    <property type="entry name" value="Olfact_rcpt"/>
</dbReference>
<evidence type="ECO:0000256" key="6">
    <source>
        <dbReference type="ARBA" id="ARBA00022725"/>
    </source>
</evidence>
<evidence type="ECO:0000256" key="5">
    <source>
        <dbReference type="ARBA" id="ARBA00022692"/>
    </source>
</evidence>
<dbReference type="GO" id="GO:0004984">
    <property type="term" value="F:olfactory receptor activity"/>
    <property type="evidence" value="ECO:0007669"/>
    <property type="project" value="InterPro"/>
</dbReference>
<dbReference type="CDD" id="cd15912">
    <property type="entry name" value="7tmA_OR6C-like"/>
    <property type="match status" value="1"/>
</dbReference>
<dbReference type="Gene3D" id="1.20.1070.10">
    <property type="entry name" value="Rhodopsin 7-helix transmembrane proteins"/>
    <property type="match status" value="1"/>
</dbReference>
<keyword evidence="10 12" id="KW-0675">Receptor</keyword>
<reference evidence="15" key="2">
    <citation type="submission" date="2025-09" db="UniProtKB">
        <authorList>
            <consortium name="Ensembl"/>
        </authorList>
    </citation>
    <scope>IDENTIFICATION</scope>
</reference>
<feature type="transmembrane region" description="Helical" evidence="13">
    <location>
        <begin position="75"/>
        <end position="95"/>
    </location>
</feature>
<feature type="transmembrane region" description="Helical" evidence="13">
    <location>
        <begin position="110"/>
        <end position="131"/>
    </location>
</feature>
<organism evidence="15 16">
    <name type="scientific">Catagonus wagneri</name>
    <name type="common">Chacoan peccary</name>
    <dbReference type="NCBI Taxonomy" id="51154"/>
    <lineage>
        <taxon>Eukaryota</taxon>
        <taxon>Metazoa</taxon>
        <taxon>Chordata</taxon>
        <taxon>Craniata</taxon>
        <taxon>Vertebrata</taxon>
        <taxon>Euteleostomi</taxon>
        <taxon>Mammalia</taxon>
        <taxon>Eutheria</taxon>
        <taxon>Laurasiatheria</taxon>
        <taxon>Artiodactyla</taxon>
        <taxon>Suina</taxon>
        <taxon>Tayassuidae</taxon>
        <taxon>Catagonus</taxon>
    </lineage>
</organism>
<keyword evidence="5 12" id="KW-0812">Transmembrane</keyword>
<evidence type="ECO:0000256" key="8">
    <source>
        <dbReference type="ARBA" id="ARBA00023040"/>
    </source>
</evidence>
<evidence type="ECO:0000256" key="13">
    <source>
        <dbReference type="RuleBase" id="RU363047"/>
    </source>
</evidence>
<feature type="domain" description="G-protein coupled receptors family 1 profile" evidence="14">
    <location>
        <begin position="53"/>
        <end position="301"/>
    </location>
</feature>
<evidence type="ECO:0000256" key="4">
    <source>
        <dbReference type="ARBA" id="ARBA00022606"/>
    </source>
</evidence>
<dbReference type="Pfam" id="PF13853">
    <property type="entry name" value="7tm_4"/>
    <property type="match status" value="1"/>
</dbReference>
<keyword evidence="7 13" id="KW-1133">Transmembrane helix</keyword>
<dbReference type="GO" id="GO:0005886">
    <property type="term" value="C:plasma membrane"/>
    <property type="evidence" value="ECO:0007669"/>
    <property type="project" value="UniProtKB-SubCell"/>
</dbReference>
<dbReference type="InterPro" id="IPR000276">
    <property type="entry name" value="GPCR_Rhodpsn"/>
</dbReference>
<evidence type="ECO:0000256" key="9">
    <source>
        <dbReference type="ARBA" id="ARBA00023136"/>
    </source>
</evidence>
<dbReference type="SUPFAM" id="SSF81321">
    <property type="entry name" value="Family A G protein-coupled receptor-like"/>
    <property type="match status" value="1"/>
</dbReference>
<keyword evidence="9 13" id="KW-0472">Membrane</keyword>
<dbReference type="InterPro" id="IPR017452">
    <property type="entry name" value="GPCR_Rhodpsn_7TM"/>
</dbReference>
<evidence type="ECO:0000259" key="14">
    <source>
        <dbReference type="PROSITE" id="PS50262"/>
    </source>
</evidence>
<feature type="transmembrane region" description="Helical" evidence="13">
    <location>
        <begin position="37"/>
        <end position="63"/>
    </location>
</feature>
<comment type="similarity">
    <text evidence="12">Belongs to the G-protein coupled receptor 1 family.</text>
</comment>
<feature type="transmembrane region" description="Helical" evidence="13">
    <location>
        <begin position="279"/>
        <end position="300"/>
    </location>
</feature>
<dbReference type="PRINTS" id="PR00237">
    <property type="entry name" value="GPCRRHODOPSN"/>
</dbReference>
<evidence type="ECO:0000313" key="16">
    <source>
        <dbReference type="Proteomes" id="UP000694540"/>
    </source>
</evidence>
<dbReference type="FunFam" id="1.20.1070.10:FF:000013">
    <property type="entry name" value="Olfactory receptor"/>
    <property type="match status" value="1"/>
</dbReference>
<dbReference type="PRINTS" id="PR00245">
    <property type="entry name" value="OLFACTORYR"/>
</dbReference>
<dbReference type="AlphaFoldDB" id="A0A8C3YGV9"/>
<dbReference type="PROSITE" id="PS50262">
    <property type="entry name" value="G_PROTEIN_RECEP_F1_2"/>
    <property type="match status" value="1"/>
</dbReference>
<accession>A0A8C3YGV9</accession>
<dbReference type="GO" id="GO:0004930">
    <property type="term" value="F:G protein-coupled receptor activity"/>
    <property type="evidence" value="ECO:0007669"/>
    <property type="project" value="UniProtKB-KW"/>
</dbReference>
<dbReference type="GeneTree" id="ENSGT01140000282511"/>
<reference evidence="15" key="1">
    <citation type="submission" date="2025-08" db="UniProtKB">
        <authorList>
            <consortium name="Ensembl"/>
        </authorList>
    </citation>
    <scope>IDENTIFICATION</scope>
</reference>
<comment type="function">
    <text evidence="1">Putative odorant or sperm cell receptor.</text>
</comment>
<feature type="transmembrane region" description="Helical" evidence="13">
    <location>
        <begin position="151"/>
        <end position="168"/>
    </location>
</feature>
<evidence type="ECO:0000256" key="3">
    <source>
        <dbReference type="ARBA" id="ARBA00022475"/>
    </source>
</evidence>
<keyword evidence="11 12" id="KW-0807">Transducer</keyword>